<dbReference type="Proteomes" id="UP000038040">
    <property type="component" value="Unplaced"/>
</dbReference>
<sequence>MDYNEIQLEELEALQAIYPNELKIINREYPNINVSFYFRPNENEETSDIFDILLVLKFPKNYPNDIPLIELENHGKNNFVEEEKLKNIINNLCIVANENIGMPMAFNIISSLQDEIGYLIDDIKVKMRQADEKIKEEEEALERKKFEGTKVTVETFMKWKENFDREMNTLKERQLKEKMSLGGKLTGRQQFLNNSALNNSDIELINNVEIDESLFEEELDDLNIEGSDLE</sequence>
<accession>A0A0N4U7G4</accession>
<keyword evidence="1" id="KW-0175">Coiled coil</keyword>
<dbReference type="SUPFAM" id="SSF54495">
    <property type="entry name" value="UBC-like"/>
    <property type="match status" value="1"/>
</dbReference>
<dbReference type="STRING" id="318479.A0A0N4U7G4"/>
<organism evidence="4 6">
    <name type="scientific">Dracunculus medinensis</name>
    <name type="common">Guinea worm</name>
    <dbReference type="NCBI Taxonomy" id="318479"/>
    <lineage>
        <taxon>Eukaryota</taxon>
        <taxon>Metazoa</taxon>
        <taxon>Ecdysozoa</taxon>
        <taxon>Nematoda</taxon>
        <taxon>Chromadorea</taxon>
        <taxon>Rhabditida</taxon>
        <taxon>Spirurina</taxon>
        <taxon>Dracunculoidea</taxon>
        <taxon>Dracunculidae</taxon>
        <taxon>Dracunculus</taxon>
    </lineage>
</organism>
<dbReference type="OrthoDB" id="277175at2759"/>
<dbReference type="InterPro" id="IPR006575">
    <property type="entry name" value="RWD_dom"/>
</dbReference>
<evidence type="ECO:0000313" key="5">
    <source>
        <dbReference type="Proteomes" id="UP000274756"/>
    </source>
</evidence>
<dbReference type="SMART" id="SM00591">
    <property type="entry name" value="RWD"/>
    <property type="match status" value="1"/>
</dbReference>
<reference evidence="3 5" key="2">
    <citation type="submission" date="2018-11" db="EMBL/GenBank/DDBJ databases">
        <authorList>
            <consortium name="Pathogen Informatics"/>
        </authorList>
    </citation>
    <scope>NUCLEOTIDE SEQUENCE [LARGE SCALE GENOMIC DNA]</scope>
</reference>
<dbReference type="InterPro" id="IPR016135">
    <property type="entry name" value="UBQ-conjugating_enzyme/RWD"/>
</dbReference>
<dbReference type="WBParaSite" id="DME_0000292501-mRNA-1">
    <property type="protein sequence ID" value="DME_0000292501-mRNA-1"/>
    <property type="gene ID" value="DME_0000292501"/>
</dbReference>
<reference evidence="6" key="1">
    <citation type="submission" date="2017-02" db="UniProtKB">
        <authorList>
            <consortium name="WormBaseParasite"/>
        </authorList>
    </citation>
    <scope>IDENTIFICATION</scope>
</reference>
<dbReference type="AlphaFoldDB" id="A0A0N4U7G4"/>
<dbReference type="CDD" id="cd23816">
    <property type="entry name" value="RWD_RWDD1"/>
    <property type="match status" value="1"/>
</dbReference>
<dbReference type="Gene3D" id="3.10.110.10">
    <property type="entry name" value="Ubiquitin Conjugating Enzyme"/>
    <property type="match status" value="1"/>
</dbReference>
<protein>
    <submittedName>
        <fullName evidence="6">RWD domain-containing protein</fullName>
    </submittedName>
</protein>
<evidence type="ECO:0000313" key="3">
    <source>
        <dbReference type="EMBL" id="VDN50181.1"/>
    </source>
</evidence>
<evidence type="ECO:0000313" key="4">
    <source>
        <dbReference type="Proteomes" id="UP000038040"/>
    </source>
</evidence>
<evidence type="ECO:0000259" key="2">
    <source>
        <dbReference type="PROSITE" id="PS50908"/>
    </source>
</evidence>
<dbReference type="Proteomes" id="UP000274756">
    <property type="component" value="Unassembled WGS sequence"/>
</dbReference>
<name>A0A0N4U7G4_DRAME</name>
<proteinExistence type="predicted"/>
<dbReference type="PANTHER" id="PTHR12292">
    <property type="entry name" value="RWD DOMAIN-CONTAINING PROTEIN"/>
    <property type="match status" value="1"/>
</dbReference>
<evidence type="ECO:0000256" key="1">
    <source>
        <dbReference type="SAM" id="Coils"/>
    </source>
</evidence>
<dbReference type="Pfam" id="PF05773">
    <property type="entry name" value="RWD"/>
    <property type="match status" value="1"/>
</dbReference>
<dbReference type="Pfam" id="PF16543">
    <property type="entry name" value="DFRP_C"/>
    <property type="match status" value="1"/>
</dbReference>
<feature type="coiled-coil region" evidence="1">
    <location>
        <begin position="120"/>
        <end position="147"/>
    </location>
</feature>
<dbReference type="EMBL" id="UYYG01000001">
    <property type="protein sequence ID" value="VDN50181.1"/>
    <property type="molecule type" value="Genomic_DNA"/>
</dbReference>
<dbReference type="PROSITE" id="PS50908">
    <property type="entry name" value="RWD"/>
    <property type="match status" value="1"/>
</dbReference>
<dbReference type="InterPro" id="IPR040213">
    <property type="entry name" value="GIR2-like"/>
</dbReference>
<feature type="domain" description="RWD" evidence="2">
    <location>
        <begin position="9"/>
        <end position="119"/>
    </location>
</feature>
<evidence type="ECO:0000313" key="6">
    <source>
        <dbReference type="WBParaSite" id="DME_0000292501-mRNA-1"/>
    </source>
</evidence>
<dbReference type="InterPro" id="IPR032378">
    <property type="entry name" value="ZC3H15/TMA46_C"/>
</dbReference>
<gene>
    <name evidence="3" type="ORF">DME_LOCUS154</name>
</gene>
<keyword evidence="5" id="KW-1185">Reference proteome</keyword>